<evidence type="ECO:0000256" key="1">
    <source>
        <dbReference type="SAM" id="MobiDB-lite"/>
    </source>
</evidence>
<sequence length="195" mass="21963">MLLSTARLTIRRFHARDAAALAEYRSDVEVARYQAWDAPFPLERARVLVASFASGDPCEPGWFQYAIDLNGALIGDIGVKLHQNRLQAKIGYTLAAPHQGRGYATEALTAFLRHLFTERRLHRVSAACDSRNHRSARLLERLGFRREGLRRKHIWIKGEWTDDLLYGLLSADWRPPPAPDSGPPGHDGHHQGEPA</sequence>
<evidence type="ECO:0000313" key="4">
    <source>
        <dbReference type="Proteomes" id="UP001596137"/>
    </source>
</evidence>
<dbReference type="SUPFAM" id="SSF55729">
    <property type="entry name" value="Acyl-CoA N-acyltransferases (Nat)"/>
    <property type="match status" value="1"/>
</dbReference>
<dbReference type="Pfam" id="PF13302">
    <property type="entry name" value="Acetyltransf_3"/>
    <property type="match status" value="1"/>
</dbReference>
<dbReference type="Gene3D" id="3.40.630.30">
    <property type="match status" value="1"/>
</dbReference>
<dbReference type="InterPro" id="IPR000182">
    <property type="entry name" value="GNAT_dom"/>
</dbReference>
<dbReference type="EMBL" id="JBHSRF010000011">
    <property type="protein sequence ID" value="MFC6081753.1"/>
    <property type="molecule type" value="Genomic_DNA"/>
</dbReference>
<dbReference type="PANTHER" id="PTHR43792">
    <property type="entry name" value="GNAT FAMILY, PUTATIVE (AFU_ORTHOLOGUE AFUA_3G00765)-RELATED-RELATED"/>
    <property type="match status" value="1"/>
</dbReference>
<feature type="domain" description="N-acetyltransferase" evidence="2">
    <location>
        <begin position="8"/>
        <end position="165"/>
    </location>
</feature>
<feature type="compositionally biased region" description="Basic and acidic residues" evidence="1">
    <location>
        <begin position="186"/>
        <end position="195"/>
    </location>
</feature>
<dbReference type="Proteomes" id="UP001596137">
    <property type="component" value="Unassembled WGS sequence"/>
</dbReference>
<evidence type="ECO:0000259" key="2">
    <source>
        <dbReference type="PROSITE" id="PS51186"/>
    </source>
</evidence>
<evidence type="ECO:0000313" key="3">
    <source>
        <dbReference type="EMBL" id="MFC6081753.1"/>
    </source>
</evidence>
<feature type="region of interest" description="Disordered" evidence="1">
    <location>
        <begin position="175"/>
        <end position="195"/>
    </location>
</feature>
<organism evidence="3 4">
    <name type="scientific">Sphaerisporangium aureirubrum</name>
    <dbReference type="NCBI Taxonomy" id="1544736"/>
    <lineage>
        <taxon>Bacteria</taxon>
        <taxon>Bacillati</taxon>
        <taxon>Actinomycetota</taxon>
        <taxon>Actinomycetes</taxon>
        <taxon>Streptosporangiales</taxon>
        <taxon>Streptosporangiaceae</taxon>
        <taxon>Sphaerisporangium</taxon>
    </lineage>
</organism>
<dbReference type="EC" id="2.3.-.-" evidence="3"/>
<dbReference type="InterPro" id="IPR051531">
    <property type="entry name" value="N-acetyltransferase"/>
</dbReference>
<proteinExistence type="predicted"/>
<dbReference type="PANTHER" id="PTHR43792:SF1">
    <property type="entry name" value="N-ACETYLTRANSFERASE DOMAIN-CONTAINING PROTEIN"/>
    <property type="match status" value="1"/>
</dbReference>
<gene>
    <name evidence="3" type="ORF">ACFP1K_11345</name>
</gene>
<keyword evidence="3" id="KW-0012">Acyltransferase</keyword>
<dbReference type="RefSeq" id="WP_380750305.1">
    <property type="nucleotide sequence ID" value="NZ_JBHSRF010000011.1"/>
</dbReference>
<name>A0ABW1NFT6_9ACTN</name>
<reference evidence="4" key="1">
    <citation type="journal article" date="2019" name="Int. J. Syst. Evol. Microbiol.">
        <title>The Global Catalogue of Microorganisms (GCM) 10K type strain sequencing project: providing services to taxonomists for standard genome sequencing and annotation.</title>
        <authorList>
            <consortium name="The Broad Institute Genomics Platform"/>
            <consortium name="The Broad Institute Genome Sequencing Center for Infectious Disease"/>
            <person name="Wu L."/>
            <person name="Ma J."/>
        </authorList>
    </citation>
    <scope>NUCLEOTIDE SEQUENCE [LARGE SCALE GENOMIC DNA]</scope>
    <source>
        <strain evidence="4">JCM 30346</strain>
    </source>
</reference>
<dbReference type="PROSITE" id="PS51186">
    <property type="entry name" value="GNAT"/>
    <property type="match status" value="1"/>
</dbReference>
<protein>
    <submittedName>
        <fullName evidence="3">GNAT family N-acetyltransferase</fullName>
        <ecNumber evidence="3">2.3.-.-</ecNumber>
    </submittedName>
</protein>
<keyword evidence="4" id="KW-1185">Reference proteome</keyword>
<accession>A0ABW1NFT6</accession>
<comment type="caution">
    <text evidence="3">The sequence shown here is derived from an EMBL/GenBank/DDBJ whole genome shotgun (WGS) entry which is preliminary data.</text>
</comment>
<dbReference type="GO" id="GO:0016746">
    <property type="term" value="F:acyltransferase activity"/>
    <property type="evidence" value="ECO:0007669"/>
    <property type="project" value="UniProtKB-KW"/>
</dbReference>
<dbReference type="InterPro" id="IPR016181">
    <property type="entry name" value="Acyl_CoA_acyltransferase"/>
</dbReference>
<keyword evidence="3" id="KW-0808">Transferase</keyword>